<proteinExistence type="predicted"/>
<evidence type="ECO:0000313" key="1">
    <source>
        <dbReference type="EMBL" id="EJW03810.1"/>
    </source>
</evidence>
<dbReference type="VEuPathDB" id="MicrosporidiaDB:EDEG_01902"/>
<gene>
    <name evidence="1" type="ORF">EDEG_01902</name>
</gene>
<keyword evidence="2" id="KW-1185">Reference proteome</keyword>
<dbReference type="Proteomes" id="UP000003163">
    <property type="component" value="Unassembled WGS sequence"/>
</dbReference>
<dbReference type="AlphaFoldDB" id="J9DMI4"/>
<reference evidence="2" key="2">
    <citation type="submission" date="2015-07" db="EMBL/GenBank/DDBJ databases">
        <title>Contrasting host-pathogen interactions and genome evolution in two generalist and specialist microsporidian pathogens of mosquitoes.</title>
        <authorList>
            <consortium name="The Broad Institute Genomics Platform"/>
            <consortium name="The Broad Institute Genome Sequencing Center for Infectious Disease"/>
            <person name="Cuomo C.A."/>
            <person name="Sanscrainte N.D."/>
            <person name="Goldberg J.M."/>
            <person name="Heiman D."/>
            <person name="Young S."/>
            <person name="Zeng Q."/>
            <person name="Becnel J.J."/>
            <person name="Birren B.W."/>
        </authorList>
    </citation>
    <scope>NUCLEOTIDE SEQUENCE [LARGE SCALE GENOMIC DNA]</scope>
    <source>
        <strain evidence="2">USNM 41457</strain>
    </source>
</reference>
<sequence>MTIMTLLENIFNKIYEHCIYKNQINAFSKESIIENPRKEELKEFLDHLSKLYCDKLSNLVLFVQKNDVCKESMKKKKSNFFRQKSAKTVKLNKLILSIRNIELWAEETFKSITNMYSFSLLKMRSCIIKEIKNPDN</sequence>
<dbReference type="EMBL" id="AFBI03000030">
    <property type="protein sequence ID" value="EJW03810.1"/>
    <property type="molecule type" value="Genomic_DNA"/>
</dbReference>
<comment type="caution">
    <text evidence="1">The sequence shown here is derived from an EMBL/GenBank/DDBJ whole genome shotgun (WGS) entry which is preliminary data.</text>
</comment>
<dbReference type="HOGENOM" id="CLU_1875399_0_0_1"/>
<reference evidence="1 2" key="1">
    <citation type="submission" date="2011-08" db="EMBL/GenBank/DDBJ databases">
        <authorList>
            <person name="Liu Z.J."/>
            <person name="Shi F.L."/>
            <person name="Lu J.Q."/>
            <person name="Li M."/>
            <person name="Wang Z.L."/>
        </authorList>
    </citation>
    <scope>NUCLEOTIDE SEQUENCE [LARGE SCALE GENOMIC DNA]</scope>
    <source>
        <strain evidence="1 2">USNM 41457</strain>
    </source>
</reference>
<organism evidence="1 2">
    <name type="scientific">Edhazardia aedis (strain USNM 41457)</name>
    <name type="common">Microsporidian parasite</name>
    <dbReference type="NCBI Taxonomy" id="1003232"/>
    <lineage>
        <taxon>Eukaryota</taxon>
        <taxon>Fungi</taxon>
        <taxon>Fungi incertae sedis</taxon>
        <taxon>Microsporidia</taxon>
        <taxon>Edhazardia</taxon>
    </lineage>
</organism>
<protein>
    <submittedName>
        <fullName evidence="1">Uncharacterized protein</fullName>
    </submittedName>
</protein>
<name>J9DMI4_EDHAE</name>
<evidence type="ECO:0000313" key="2">
    <source>
        <dbReference type="Proteomes" id="UP000003163"/>
    </source>
</evidence>
<accession>J9DMI4</accession>
<dbReference type="InParanoid" id="J9DMI4"/>